<dbReference type="GO" id="GO:0009236">
    <property type="term" value="P:cobalamin biosynthetic process"/>
    <property type="evidence" value="ECO:0007669"/>
    <property type="project" value="UniProtKB-UniRule"/>
</dbReference>
<proteinExistence type="inferred from homology"/>
<evidence type="ECO:0000256" key="10">
    <source>
        <dbReference type="ARBA" id="ARBA00047340"/>
    </source>
</evidence>
<dbReference type="CDD" id="cd02439">
    <property type="entry name" value="DMB-PRT_CobT"/>
    <property type="match status" value="1"/>
</dbReference>
<dbReference type="AlphaFoldDB" id="A0A6J4Q1P5"/>
<organism evidence="12">
    <name type="scientific">uncultured Rubrobacteraceae bacterium</name>
    <dbReference type="NCBI Taxonomy" id="349277"/>
    <lineage>
        <taxon>Bacteria</taxon>
        <taxon>Bacillati</taxon>
        <taxon>Actinomycetota</taxon>
        <taxon>Rubrobacteria</taxon>
        <taxon>Rubrobacterales</taxon>
        <taxon>Rubrobacteraceae</taxon>
        <taxon>environmental samples</taxon>
    </lineage>
</organism>
<evidence type="ECO:0000256" key="4">
    <source>
        <dbReference type="ARBA" id="ARBA00011991"/>
    </source>
</evidence>
<evidence type="ECO:0000256" key="6">
    <source>
        <dbReference type="ARBA" id="ARBA00022573"/>
    </source>
</evidence>
<evidence type="ECO:0000256" key="3">
    <source>
        <dbReference type="ARBA" id="ARBA00007110"/>
    </source>
</evidence>
<dbReference type="InterPro" id="IPR003200">
    <property type="entry name" value="Nict_dMeBzImd_PRibTrfase"/>
</dbReference>
<evidence type="ECO:0000256" key="7">
    <source>
        <dbReference type="ARBA" id="ARBA00022676"/>
    </source>
</evidence>
<dbReference type="EMBL" id="CADCUZ010000118">
    <property type="protein sequence ID" value="CAA9428356.1"/>
    <property type="molecule type" value="Genomic_DNA"/>
</dbReference>
<name>A0A6J4Q1P5_9ACTN</name>
<dbReference type="NCBIfam" id="NF000996">
    <property type="entry name" value="PRK00105.1"/>
    <property type="match status" value="1"/>
</dbReference>
<dbReference type="Pfam" id="PF02277">
    <property type="entry name" value="DBI_PRT"/>
    <property type="match status" value="1"/>
</dbReference>
<dbReference type="Gene3D" id="1.10.1610.10">
    <property type="match status" value="1"/>
</dbReference>
<dbReference type="InterPro" id="IPR036087">
    <property type="entry name" value="Nict_dMeBzImd_PRibTrfase_sf"/>
</dbReference>
<protein>
    <recommendedName>
        <fullName evidence="5 11">Nicotinate-nucleotide--dimethylbenzimidazole phosphoribosyltransferase</fullName>
        <shortName evidence="11">NN:DBI PRT</shortName>
        <ecNumber evidence="4 11">2.4.2.21</ecNumber>
    </recommendedName>
    <alternativeName>
        <fullName evidence="9 11">N(1)-alpha-phosphoribosyltransferase</fullName>
    </alternativeName>
</protein>
<dbReference type="SUPFAM" id="SSF52733">
    <property type="entry name" value="Nicotinate mononucleotide:5,6-dimethylbenzimidazole phosphoribosyltransferase (CobT)"/>
    <property type="match status" value="1"/>
</dbReference>
<evidence type="ECO:0000256" key="8">
    <source>
        <dbReference type="ARBA" id="ARBA00022679"/>
    </source>
</evidence>
<dbReference type="GO" id="GO:0008939">
    <property type="term" value="F:nicotinate-nucleotide-dimethylbenzimidazole phosphoribosyltransferase activity"/>
    <property type="evidence" value="ECO:0007669"/>
    <property type="project" value="UniProtKB-UniRule"/>
</dbReference>
<comment type="similarity">
    <text evidence="3 11">Belongs to the CobT family.</text>
</comment>
<dbReference type="NCBIfam" id="TIGR03160">
    <property type="entry name" value="cobT_DBIPRT"/>
    <property type="match status" value="1"/>
</dbReference>
<dbReference type="PANTHER" id="PTHR43463:SF1">
    <property type="entry name" value="NICOTINATE-NUCLEOTIDE--DIMETHYLBENZIMIDAZOLE PHOSPHORIBOSYLTRANSFERASE"/>
    <property type="match status" value="1"/>
</dbReference>
<dbReference type="Gene3D" id="3.40.50.10210">
    <property type="match status" value="1"/>
</dbReference>
<dbReference type="HAMAP" id="MF_00230">
    <property type="entry name" value="CobT"/>
    <property type="match status" value="1"/>
</dbReference>
<sequence length="353" mass="35226">MSLEDRVEELAAEVLPPDESAVAGARERHLALAKPPGSLGRLEELGARLAGMAGESPPPVPGGPAVVVCAGDHGVLDRGVSPWPREVTAVMVGNFCAGGAAVNAIAKTVGARVSVLDVGVAGELERHPSLRGAKVRPGTDDLSHGPAMVREEAARAMLAGAGVAEELVGSGGVDLLVVGDMGIANTTPASALISTFTGHPPEQTTGRGTGIDDETLDLKVRVVREALDLHRPDPGDPLGALAAVGGLEHAAIAGVILMGAACGVPVVLDGVVSNSAALAAHALAPDSVGYTIAGHLSAEPGAKVSLNHLGLEPLLNLDMRLGEGTGGLLAVPLVQAAARTLGEMATLEGPGFG</sequence>
<dbReference type="InterPro" id="IPR017846">
    <property type="entry name" value="Nict_dMeBzImd_PRibTrfase_bact"/>
</dbReference>
<evidence type="ECO:0000313" key="12">
    <source>
        <dbReference type="EMBL" id="CAA9428356.1"/>
    </source>
</evidence>
<comment type="catalytic activity">
    <reaction evidence="10 11">
        <text>5,6-dimethylbenzimidazole + nicotinate beta-D-ribonucleotide = alpha-ribazole 5'-phosphate + nicotinate + H(+)</text>
        <dbReference type="Rhea" id="RHEA:11196"/>
        <dbReference type="ChEBI" id="CHEBI:15378"/>
        <dbReference type="ChEBI" id="CHEBI:15890"/>
        <dbReference type="ChEBI" id="CHEBI:32544"/>
        <dbReference type="ChEBI" id="CHEBI:57502"/>
        <dbReference type="ChEBI" id="CHEBI:57918"/>
        <dbReference type="EC" id="2.4.2.21"/>
    </reaction>
</comment>
<keyword evidence="8 11" id="KW-0808">Transferase</keyword>
<evidence type="ECO:0000256" key="1">
    <source>
        <dbReference type="ARBA" id="ARBA00002197"/>
    </source>
</evidence>
<gene>
    <name evidence="11" type="primary">cobT</name>
    <name evidence="12" type="ORF">AVDCRST_MAG55-2473</name>
</gene>
<evidence type="ECO:0000256" key="9">
    <source>
        <dbReference type="ARBA" id="ARBA00030686"/>
    </source>
</evidence>
<evidence type="ECO:0000256" key="2">
    <source>
        <dbReference type="ARBA" id="ARBA00005049"/>
    </source>
</evidence>
<dbReference type="EC" id="2.4.2.21" evidence="4 11"/>
<evidence type="ECO:0000256" key="11">
    <source>
        <dbReference type="HAMAP-Rule" id="MF_00230"/>
    </source>
</evidence>
<reference evidence="12" key="1">
    <citation type="submission" date="2020-02" db="EMBL/GenBank/DDBJ databases">
        <authorList>
            <person name="Meier V. D."/>
        </authorList>
    </citation>
    <scope>NUCLEOTIDE SEQUENCE</scope>
    <source>
        <strain evidence="12">AVDCRST_MAG55</strain>
    </source>
</reference>
<dbReference type="InterPro" id="IPR023195">
    <property type="entry name" value="Nict_dMeBzImd_PRibTrfase_N"/>
</dbReference>
<evidence type="ECO:0000256" key="5">
    <source>
        <dbReference type="ARBA" id="ARBA00015486"/>
    </source>
</evidence>
<dbReference type="FunFam" id="3.40.50.10210:FF:000001">
    <property type="entry name" value="Nicotinate-nucleotide--dimethylbenzimidazole phosphoribosyltransferase"/>
    <property type="match status" value="1"/>
</dbReference>
<dbReference type="UniPathway" id="UPA00061">
    <property type="reaction ID" value="UER00516"/>
</dbReference>
<feature type="active site" description="Proton acceptor" evidence="11">
    <location>
        <position position="323"/>
    </location>
</feature>
<keyword evidence="7 11" id="KW-0328">Glycosyltransferase</keyword>
<dbReference type="PANTHER" id="PTHR43463">
    <property type="entry name" value="NICOTINATE-NUCLEOTIDE--DIMETHYLBENZIMIDAZOLE PHOSPHORIBOSYLTRANSFERASE"/>
    <property type="match status" value="1"/>
</dbReference>
<comment type="pathway">
    <text evidence="2 11">Nucleoside biosynthesis; alpha-ribazole biosynthesis; alpha-ribazole from 5,6-dimethylbenzimidazole: step 1/2.</text>
</comment>
<accession>A0A6J4Q1P5</accession>
<keyword evidence="6 11" id="KW-0169">Cobalamin biosynthesis</keyword>
<comment type="function">
    <text evidence="1 11">Catalyzes the synthesis of alpha-ribazole-5'-phosphate from nicotinate mononucleotide (NAMN) and 5,6-dimethylbenzimidazole (DMB).</text>
</comment>